<keyword evidence="2" id="KW-1185">Reference proteome</keyword>
<reference evidence="2" key="1">
    <citation type="submission" date="2013-03" db="EMBL/GenBank/DDBJ databases">
        <title>The Genome Sequence of Anopheles dirus WRAIR2.</title>
        <authorList>
            <consortium name="The Broad Institute Genomics Platform"/>
            <person name="Neafsey D.E."/>
            <person name="Walton C."/>
            <person name="Walker B."/>
            <person name="Young S.K."/>
            <person name="Zeng Q."/>
            <person name="Gargeya S."/>
            <person name="Fitzgerald M."/>
            <person name="Haas B."/>
            <person name="Abouelleil A."/>
            <person name="Allen A.W."/>
            <person name="Alvarado L."/>
            <person name="Arachchi H.M."/>
            <person name="Berlin A.M."/>
            <person name="Chapman S.B."/>
            <person name="Gainer-Dewar J."/>
            <person name="Goldberg J."/>
            <person name="Griggs A."/>
            <person name="Gujja S."/>
            <person name="Hansen M."/>
            <person name="Howarth C."/>
            <person name="Imamovic A."/>
            <person name="Ireland A."/>
            <person name="Larimer J."/>
            <person name="McCowan C."/>
            <person name="Murphy C."/>
            <person name="Pearson M."/>
            <person name="Poon T.W."/>
            <person name="Priest M."/>
            <person name="Roberts A."/>
            <person name="Saif S."/>
            <person name="Shea T."/>
            <person name="Sisk P."/>
            <person name="Sykes S."/>
            <person name="Wortman J."/>
            <person name="Nusbaum C."/>
            <person name="Birren B."/>
        </authorList>
    </citation>
    <scope>NUCLEOTIDE SEQUENCE [LARGE SCALE GENOMIC DNA]</scope>
    <source>
        <strain evidence="2">WRAIR2</strain>
    </source>
</reference>
<dbReference type="PANTHER" id="PTHR21112">
    <property type="entry name" value="CHEMOSENSORY PROTEIN A 29A-RELATED"/>
    <property type="match status" value="1"/>
</dbReference>
<dbReference type="PANTHER" id="PTHR21112:SF0">
    <property type="entry name" value="CHEMOSENSORY PROTEIN A 29A-RELATED"/>
    <property type="match status" value="1"/>
</dbReference>
<dbReference type="Proteomes" id="UP000075884">
    <property type="component" value="Unassembled WGS sequence"/>
</dbReference>
<organism evidence="1 2">
    <name type="scientific">Anopheles dirus</name>
    <dbReference type="NCBI Taxonomy" id="7168"/>
    <lineage>
        <taxon>Eukaryota</taxon>
        <taxon>Metazoa</taxon>
        <taxon>Ecdysozoa</taxon>
        <taxon>Arthropoda</taxon>
        <taxon>Hexapoda</taxon>
        <taxon>Insecta</taxon>
        <taxon>Pterygota</taxon>
        <taxon>Neoptera</taxon>
        <taxon>Endopterygota</taxon>
        <taxon>Diptera</taxon>
        <taxon>Nematocera</taxon>
        <taxon>Culicoidea</taxon>
        <taxon>Culicidae</taxon>
        <taxon>Anophelinae</taxon>
        <taxon>Anopheles</taxon>
    </lineage>
</organism>
<protein>
    <submittedName>
        <fullName evidence="1">Uncharacterized protein</fullName>
    </submittedName>
</protein>
<dbReference type="VEuPathDB" id="VectorBase:ADIR009845"/>
<dbReference type="EnsemblMetazoa" id="ADIR009845-RA">
    <property type="protein sequence ID" value="ADIR009845-PA"/>
    <property type="gene ID" value="ADIR009845"/>
</dbReference>
<accession>A0A182NQB0</accession>
<evidence type="ECO:0000313" key="1">
    <source>
        <dbReference type="EnsemblMetazoa" id="ADIR009845-PA"/>
    </source>
</evidence>
<sequence length="951" mass="108654">MYGGGQFSLDLFHSRLGNQQFNHYPMKLPPSGCCTFIDNVHDAYGQHLTAVVNLPAKGECPISPRSIHIIDYALPQNVVPPVVPRGLWKALVTGKNNGQVVISYYFLARYTKFTESVSTGLTLMFENVEQLSGFEEVLCDFVRIRKYNRSTTVLNGMIILSHWLNGTGVWKQSRESANNMLRVFLYVVSIISATGLKVVFENFVQLAGFNDTLYDLHVRKYNRTTTVLNGTVVITYLVNDSTVFSLDLFHSRLGNQQFNHYPMKLPSSGCCTFFDNLQIGYGEHIAEVKNLPAIGECPISPRTIHVFNFTFPQGVVPTVMPRGLWKALLTGRRAGKVIFFCAGIKMTFENLEQLSGFEELLCDVHIRKYNRSTTVLNGSFILRHWFDDTTVFSLDLFHSRLGNQQFNHYPMKLPSGGTCSFINNLRSSYGQYMAGITNLPGIEECPISARTIDMLNFAFPQGAVPPVLPRGLWKAQVTARRDEKLVLAYYFLIRAFDDCFEQTLGEDKMWLDLRVRKYNRTSTVINGTVYVKVEGTNDYRVSRLGNQQFNHLPMKLPTAGVCDFFTNLHENYPEQMKRLSNVPPKGECPISVREIYAIDQEFPLEVLPKGVVRDGLYKALATLAALWLIAVGCRFQLCGGNKIYFESFEQTHGEDWMWCDLRVRKFNRTSTVINGTIHVLRESNNDFVFHVDLFYSRLGNQQFNHYPARLPTAGICDFVDNLYVAYPSVAKLITNLPAKDECPISVREMHMFDQEIPQDIVPRRFVQQDMLALVLVAGLCLSQTFALRGVFDSFEQTLGKELFWCDLRVRKLNRTTAVLNGTMHLYPASEGQLSWALSSFLDQFSLDLFHSRLGNQQFNHYPMKLPTRSSCEFIDNMHDQFPQHIHLFENLPDKHECPIGLRHIHIRDMTFPSDALPPVMPAGLWKALMRGWVNGTEQVSYYVVWKLLDWF</sequence>
<name>A0A182NQB0_9DIPT</name>
<reference evidence="1" key="2">
    <citation type="submission" date="2020-05" db="UniProtKB">
        <authorList>
            <consortium name="EnsemblMetazoa"/>
        </authorList>
    </citation>
    <scope>IDENTIFICATION</scope>
    <source>
        <strain evidence="1">WRAIR2</strain>
    </source>
</reference>
<evidence type="ECO:0000313" key="2">
    <source>
        <dbReference type="Proteomes" id="UP000075884"/>
    </source>
</evidence>
<dbReference type="STRING" id="7168.A0A182NQB0"/>
<dbReference type="AlphaFoldDB" id="A0A182NQB0"/>
<proteinExistence type="predicted"/>